<keyword evidence="2" id="KW-1185">Reference proteome</keyword>
<organism evidence="1 2">
    <name type="scientific">Vagococcus entomophilus</name>
    <dbReference type="NCBI Taxonomy" id="1160095"/>
    <lineage>
        <taxon>Bacteria</taxon>
        <taxon>Bacillati</taxon>
        <taxon>Bacillota</taxon>
        <taxon>Bacilli</taxon>
        <taxon>Lactobacillales</taxon>
        <taxon>Enterococcaceae</taxon>
        <taxon>Vagococcus</taxon>
    </lineage>
</organism>
<dbReference type="EMBL" id="NGJZ01000002">
    <property type="protein sequence ID" value="RSU06847.1"/>
    <property type="molecule type" value="Genomic_DNA"/>
</dbReference>
<evidence type="ECO:0000313" key="1">
    <source>
        <dbReference type="EMBL" id="RSU06847.1"/>
    </source>
</evidence>
<gene>
    <name evidence="1" type="ORF">CBF30_06155</name>
</gene>
<reference evidence="1 2" key="1">
    <citation type="submission" date="2017-05" db="EMBL/GenBank/DDBJ databases">
        <title>Vagococcus spp. assemblies.</title>
        <authorList>
            <person name="Gulvik C.A."/>
        </authorList>
    </citation>
    <scope>NUCLEOTIDE SEQUENCE [LARGE SCALE GENOMIC DNA]</scope>
    <source>
        <strain evidence="1 2">DSM 24756</strain>
    </source>
</reference>
<dbReference type="RefSeq" id="WP_126823862.1">
    <property type="nucleotide sequence ID" value="NZ_JBHLWU010000002.1"/>
</dbReference>
<comment type="caution">
    <text evidence="1">The sequence shown here is derived from an EMBL/GenBank/DDBJ whole genome shotgun (WGS) entry which is preliminary data.</text>
</comment>
<dbReference type="AlphaFoldDB" id="A0A430AG17"/>
<proteinExistence type="predicted"/>
<evidence type="ECO:0000313" key="2">
    <source>
        <dbReference type="Proteomes" id="UP000288669"/>
    </source>
</evidence>
<protein>
    <submittedName>
        <fullName evidence="1">Uncharacterized protein</fullName>
    </submittedName>
</protein>
<accession>A0A430AG17</accession>
<dbReference type="Proteomes" id="UP000288669">
    <property type="component" value="Unassembled WGS sequence"/>
</dbReference>
<sequence>MAAIGNSSAFTGLEDPLTKQLKEMQKERERQAVRSSSSGFVTKSTTLVTKEAEKVKTGMASVTADLVNVKKEFSSILKGSWGEKVNTQVDKSTQEFKQLGESL</sequence>
<name>A0A430AG17_9ENTE</name>